<reference evidence="7 8" key="1">
    <citation type="journal article" date="2018" name="PLoS Genet.">
        <title>Population sequencing reveals clonal diversity and ancestral inbreeding in the grapevine cultivar Chardonnay.</title>
        <authorList>
            <person name="Roach M.J."/>
            <person name="Johnson D.L."/>
            <person name="Bohlmann J."/>
            <person name="van Vuuren H.J."/>
            <person name="Jones S.J."/>
            <person name="Pretorius I.S."/>
            <person name="Schmidt S.A."/>
            <person name="Borneman A.R."/>
        </authorList>
    </citation>
    <scope>NUCLEOTIDE SEQUENCE [LARGE SCALE GENOMIC DNA]</scope>
    <source>
        <strain evidence="8">cv. Chardonnay</strain>
        <tissue evidence="7">Leaf</tissue>
    </source>
</reference>
<name>A0A438J7B6_VITVI</name>
<evidence type="ECO:0000256" key="2">
    <source>
        <dbReference type="ARBA" id="ARBA00022614"/>
    </source>
</evidence>
<keyword evidence="7" id="KW-0808">Transferase</keyword>
<keyword evidence="6" id="KW-0325">Glycoprotein</keyword>
<keyword evidence="7" id="KW-0418">Kinase</keyword>
<proteinExistence type="predicted"/>
<evidence type="ECO:0000256" key="3">
    <source>
        <dbReference type="ARBA" id="ARBA00022729"/>
    </source>
</evidence>
<dbReference type="AlphaFoldDB" id="A0A438J7B6"/>
<comment type="subcellular location">
    <subcellularLocation>
        <location evidence="1">Membrane</location>
        <topology evidence="1">Single-pass type I membrane protein</topology>
    </subcellularLocation>
</comment>
<dbReference type="InterPro" id="IPR001611">
    <property type="entry name" value="Leu-rich_rpt"/>
</dbReference>
<dbReference type="InterPro" id="IPR051824">
    <property type="entry name" value="LRR_Rcpt-Like_S/T_Kinase"/>
</dbReference>
<evidence type="ECO:0000313" key="8">
    <source>
        <dbReference type="Proteomes" id="UP000288805"/>
    </source>
</evidence>
<evidence type="ECO:0000313" key="7">
    <source>
        <dbReference type="EMBL" id="RVX04855.1"/>
    </source>
</evidence>
<comment type="caution">
    <text evidence="7">The sequence shown here is derived from an EMBL/GenBank/DDBJ whole genome shotgun (WGS) entry which is preliminary data.</text>
</comment>
<dbReference type="GO" id="GO:0016020">
    <property type="term" value="C:membrane"/>
    <property type="evidence" value="ECO:0007669"/>
    <property type="project" value="UniProtKB-SubCell"/>
</dbReference>
<evidence type="ECO:0000256" key="6">
    <source>
        <dbReference type="ARBA" id="ARBA00023180"/>
    </source>
</evidence>
<evidence type="ECO:0000256" key="4">
    <source>
        <dbReference type="ARBA" id="ARBA00022737"/>
    </source>
</evidence>
<dbReference type="Pfam" id="PF12799">
    <property type="entry name" value="LRR_4"/>
    <property type="match status" value="1"/>
</dbReference>
<keyword evidence="5" id="KW-0472">Membrane</keyword>
<keyword evidence="4" id="KW-0677">Repeat</keyword>
<dbReference type="GO" id="GO:0016301">
    <property type="term" value="F:kinase activity"/>
    <property type="evidence" value="ECO:0007669"/>
    <property type="project" value="UniProtKB-KW"/>
</dbReference>
<organism evidence="7 8">
    <name type="scientific">Vitis vinifera</name>
    <name type="common">Grape</name>
    <dbReference type="NCBI Taxonomy" id="29760"/>
    <lineage>
        <taxon>Eukaryota</taxon>
        <taxon>Viridiplantae</taxon>
        <taxon>Streptophyta</taxon>
        <taxon>Embryophyta</taxon>
        <taxon>Tracheophyta</taxon>
        <taxon>Spermatophyta</taxon>
        <taxon>Magnoliopsida</taxon>
        <taxon>eudicotyledons</taxon>
        <taxon>Gunneridae</taxon>
        <taxon>Pentapetalae</taxon>
        <taxon>rosids</taxon>
        <taxon>Vitales</taxon>
        <taxon>Vitaceae</taxon>
        <taxon>Viteae</taxon>
        <taxon>Vitis</taxon>
    </lineage>
</organism>
<dbReference type="Proteomes" id="UP000288805">
    <property type="component" value="Unassembled WGS sequence"/>
</dbReference>
<evidence type="ECO:0000256" key="1">
    <source>
        <dbReference type="ARBA" id="ARBA00004479"/>
    </source>
</evidence>
<protein>
    <submittedName>
        <fullName evidence="7">Putative LRR receptor-like serine/threonine-protein kinase</fullName>
    </submittedName>
</protein>
<dbReference type="EMBL" id="QGNW01000059">
    <property type="protein sequence ID" value="RVX04855.1"/>
    <property type="molecule type" value="Genomic_DNA"/>
</dbReference>
<dbReference type="Gene3D" id="3.80.10.10">
    <property type="entry name" value="Ribonuclease Inhibitor"/>
    <property type="match status" value="2"/>
</dbReference>
<sequence>MTCNVYISVCFYEQDKRALGSNNFSGALPPELGNLAKLQEIYINSCGAGGEIPSTFANLYNLETVMSSLFQFQVGIRLSIHRKNTKLHRELDEALVSETEGNSFKGPIPSSLSSLASLQTLHISDIYEVSSSLDFIKGLKNLTSLVLRNTLISGSIPSYIGEYQSLQTLDLSFNNLIGGIPSSLFKLNNLTALFLGNNRLTGTLPPQKSEKLQIISSSSDILSAFDQAF</sequence>
<dbReference type="PANTHER" id="PTHR48006:SF34">
    <property type="entry name" value="OS08G0203700 PROTEIN"/>
    <property type="match status" value="1"/>
</dbReference>
<accession>A0A438J7B6</accession>
<dbReference type="InterPro" id="IPR032675">
    <property type="entry name" value="LRR_dom_sf"/>
</dbReference>
<keyword evidence="3" id="KW-0732">Signal</keyword>
<dbReference type="InterPro" id="IPR025875">
    <property type="entry name" value="Leu-rich_rpt_4"/>
</dbReference>
<keyword evidence="7" id="KW-0675">Receptor</keyword>
<keyword evidence="2" id="KW-0433">Leucine-rich repeat</keyword>
<gene>
    <name evidence="7" type="primary">VvCHDp000679_7</name>
    <name evidence="7" type="ORF">CK203_025063</name>
</gene>
<dbReference type="SUPFAM" id="SSF52058">
    <property type="entry name" value="L domain-like"/>
    <property type="match status" value="1"/>
</dbReference>
<dbReference type="PANTHER" id="PTHR48006">
    <property type="entry name" value="LEUCINE-RICH REPEAT-CONTAINING PROTEIN DDB_G0281931-RELATED"/>
    <property type="match status" value="1"/>
</dbReference>
<dbReference type="FunFam" id="3.80.10.10:FF:000041">
    <property type="entry name" value="LRR receptor-like serine/threonine-protein kinase ERECTA"/>
    <property type="match status" value="1"/>
</dbReference>
<dbReference type="Pfam" id="PF00560">
    <property type="entry name" value="LRR_1"/>
    <property type="match status" value="1"/>
</dbReference>
<evidence type="ECO:0000256" key="5">
    <source>
        <dbReference type="ARBA" id="ARBA00023136"/>
    </source>
</evidence>